<organism evidence="3 4">
    <name type="scientific">Lentinus tigrinus ALCF2SS1-6</name>
    <dbReference type="NCBI Taxonomy" id="1328759"/>
    <lineage>
        <taxon>Eukaryota</taxon>
        <taxon>Fungi</taxon>
        <taxon>Dikarya</taxon>
        <taxon>Basidiomycota</taxon>
        <taxon>Agaricomycotina</taxon>
        <taxon>Agaricomycetes</taxon>
        <taxon>Polyporales</taxon>
        <taxon>Polyporaceae</taxon>
        <taxon>Lentinus</taxon>
    </lineage>
</organism>
<dbReference type="EMBL" id="ML122311">
    <property type="protein sequence ID" value="RPD54062.1"/>
    <property type="molecule type" value="Genomic_DNA"/>
</dbReference>
<feature type="region of interest" description="Disordered" evidence="1">
    <location>
        <begin position="466"/>
        <end position="572"/>
    </location>
</feature>
<evidence type="ECO:0000256" key="1">
    <source>
        <dbReference type="SAM" id="MobiDB-lite"/>
    </source>
</evidence>
<accession>A0A5C2RR02</accession>
<keyword evidence="4" id="KW-1185">Reference proteome</keyword>
<evidence type="ECO:0000313" key="4">
    <source>
        <dbReference type="Proteomes" id="UP000313359"/>
    </source>
</evidence>
<sequence length="572" mass="64492">MIGLRTKKALTLVCKAWSGLATALLYEDVVIRRMGQICSLAETFSHHDSDQSLAQLVRSISLVDCIVLNKFQDAVLTSLGIILSRCSRLAAFTYRPASREVWPFEANRNPKPPMGLPPRTEKPREVNLEPSWILRSNRRNPGSILAHRLKHGLRALELDLSEVYDDGSLHKPLLTMLGNATQLTSLVLNAFEIRSGGGEWLLSSPSLKFPALETLHISLEDDKFHRWICQCWEMPKLKNLTYKEPFCFSPVLRDRPLKFLEVHGSKLRYALLQFTPEYSDPLPLSTLSQFLPVIEHLTIPLFVGQSELVVNTPTLRYLDLVSEAYHPTFKDYCGITLAPHAQVPAFRRMRLLGHETWESVARYPNLFDPELLPVDVDGPEALPDREEVRVPYAANPDTLDRDPREDWTAGGVVHRVQRAVLRQKWWGLAPDPWWCSDCATDAKGHVYYSHWISKKYQDFNLGADVDSEDDSSYAYESSSGSVVSSEMSETPDSGDEGLPRNPASEDAILGDADVEDVDSDDWEYPDLEIRTEPQLDGETALRGFRAGLEGDYMDMDTDNAEGSSSEREDLSS</sequence>
<dbReference type="OrthoDB" id="2758221at2759"/>
<feature type="chain" id="PRO_5022986316" description="F-box domain-containing protein" evidence="2">
    <location>
        <begin position="22"/>
        <end position="572"/>
    </location>
</feature>
<evidence type="ECO:0000313" key="3">
    <source>
        <dbReference type="EMBL" id="RPD54062.1"/>
    </source>
</evidence>
<gene>
    <name evidence="3" type="ORF">L227DRAFT_580842</name>
</gene>
<feature type="compositionally biased region" description="Low complexity" evidence="1">
    <location>
        <begin position="472"/>
        <end position="488"/>
    </location>
</feature>
<evidence type="ECO:0000256" key="2">
    <source>
        <dbReference type="SAM" id="SignalP"/>
    </source>
</evidence>
<reference evidence="3" key="1">
    <citation type="journal article" date="2018" name="Genome Biol. Evol.">
        <title>Genomics and development of Lentinus tigrinus, a white-rot wood-decaying mushroom with dimorphic fruiting bodies.</title>
        <authorList>
            <person name="Wu B."/>
            <person name="Xu Z."/>
            <person name="Knudson A."/>
            <person name="Carlson A."/>
            <person name="Chen N."/>
            <person name="Kovaka S."/>
            <person name="LaButti K."/>
            <person name="Lipzen A."/>
            <person name="Pennachio C."/>
            <person name="Riley R."/>
            <person name="Schakwitz W."/>
            <person name="Umezawa K."/>
            <person name="Ohm R.A."/>
            <person name="Grigoriev I.V."/>
            <person name="Nagy L.G."/>
            <person name="Gibbons J."/>
            <person name="Hibbett D."/>
        </authorList>
    </citation>
    <scope>NUCLEOTIDE SEQUENCE [LARGE SCALE GENOMIC DNA]</scope>
    <source>
        <strain evidence="3">ALCF2SS1-6</strain>
    </source>
</reference>
<protein>
    <recommendedName>
        <fullName evidence="5">F-box domain-containing protein</fullName>
    </recommendedName>
</protein>
<feature type="signal peptide" evidence="2">
    <location>
        <begin position="1"/>
        <end position="21"/>
    </location>
</feature>
<proteinExistence type="predicted"/>
<dbReference type="Proteomes" id="UP000313359">
    <property type="component" value="Unassembled WGS sequence"/>
</dbReference>
<name>A0A5C2RR02_9APHY</name>
<keyword evidence="2" id="KW-0732">Signal</keyword>
<dbReference type="AlphaFoldDB" id="A0A5C2RR02"/>
<evidence type="ECO:0008006" key="5">
    <source>
        <dbReference type="Google" id="ProtNLM"/>
    </source>
</evidence>
<feature type="compositionally biased region" description="Acidic residues" evidence="1">
    <location>
        <begin position="512"/>
        <end position="526"/>
    </location>
</feature>